<dbReference type="PANTHER" id="PTHR36836:SF1">
    <property type="entry name" value="COLANIC ACID BIOSYNTHESIS PROTEIN WCAK"/>
    <property type="match status" value="1"/>
</dbReference>
<dbReference type="Proteomes" id="UP000658720">
    <property type="component" value="Unassembled WGS sequence"/>
</dbReference>
<dbReference type="PANTHER" id="PTHR36836">
    <property type="entry name" value="COLANIC ACID BIOSYNTHESIS PROTEIN WCAK"/>
    <property type="match status" value="1"/>
</dbReference>
<dbReference type="InterPro" id="IPR007345">
    <property type="entry name" value="Polysacch_pyruvyl_Trfase"/>
</dbReference>
<accession>A0ABR9VUE1</accession>
<dbReference type="RefSeq" id="WP_194020208.1">
    <property type="nucleotide sequence ID" value="NZ_JADEVV010000036.1"/>
</dbReference>
<evidence type="ECO:0000313" key="2">
    <source>
        <dbReference type="EMBL" id="MBE9254666.1"/>
    </source>
</evidence>
<protein>
    <submittedName>
        <fullName evidence="2">Polysaccharide pyruvyl transferase CsaB</fullName>
    </submittedName>
</protein>
<keyword evidence="2" id="KW-0808">Transferase</keyword>
<dbReference type="EMBL" id="JADEVV010000036">
    <property type="protein sequence ID" value="MBE9254666.1"/>
    <property type="molecule type" value="Genomic_DNA"/>
</dbReference>
<keyword evidence="3" id="KW-1185">Reference proteome</keyword>
<reference evidence="2 3" key="1">
    <citation type="submission" date="2020-10" db="EMBL/GenBank/DDBJ databases">
        <authorList>
            <person name="Castelo-Branco R."/>
            <person name="Eusebio N."/>
            <person name="Adriana R."/>
            <person name="Vieira A."/>
            <person name="Brugerolle De Fraissinette N."/>
            <person name="Rezende De Castro R."/>
            <person name="Schneider M.P."/>
            <person name="Vasconcelos V."/>
            <person name="Leao P.N."/>
        </authorList>
    </citation>
    <scope>NUCLEOTIDE SEQUENCE [LARGE SCALE GENOMIC DNA]</scope>
    <source>
        <strain evidence="2 3">LEGE 00031</strain>
    </source>
</reference>
<sequence>MRVILCGYYGQDNAGDEALLVCLLQMLPATVEPVVLSANPQTTEERYGVEAHYNRDCPKIWQLLGQCDGFVWGGGSLMQDVTSVVSPLYYGGLMAIAQMRGLKTIAWAQGIGPLQRPPLRWFTQQVLRGCNGISVRDEASLRLVERWDLKAFLAADPVWSLAAENASPSPSPLPMVAVNLRAHRLLTLERLAVITQALKDFQQQTQTHLRLIPLQKSQDLAIAEAIAVELPGSYEILYRPDPRECKGLFRGAEFTIGMRLHSLIMAAAEGSACFALSYDPKVSRLMAEVEIPGWELANLPMDSNELSQIWQNHFQQRQPWKEAEPLQKSALQHQALLQKIFVG</sequence>
<evidence type="ECO:0000313" key="3">
    <source>
        <dbReference type="Proteomes" id="UP000658720"/>
    </source>
</evidence>
<proteinExistence type="predicted"/>
<dbReference type="GO" id="GO:0016740">
    <property type="term" value="F:transferase activity"/>
    <property type="evidence" value="ECO:0007669"/>
    <property type="project" value="UniProtKB-KW"/>
</dbReference>
<dbReference type="NCBIfam" id="TIGR03609">
    <property type="entry name" value="S_layer_CsaB"/>
    <property type="match status" value="1"/>
</dbReference>
<name>A0ABR9VUE1_9SYNC</name>
<comment type="caution">
    <text evidence="2">The sequence shown here is derived from an EMBL/GenBank/DDBJ whole genome shotgun (WGS) entry which is preliminary data.</text>
</comment>
<gene>
    <name evidence="2" type="primary">csaB</name>
    <name evidence="2" type="ORF">IQ217_12625</name>
</gene>
<dbReference type="InterPro" id="IPR019896">
    <property type="entry name" value="Polysacch_pyruvyl_Trfase_CsaB"/>
</dbReference>
<feature type="domain" description="Polysaccharide pyruvyl transferase" evidence="1">
    <location>
        <begin position="13"/>
        <end position="280"/>
    </location>
</feature>
<organism evidence="2 3">
    <name type="scientific">Synechocystis salina LEGE 00031</name>
    <dbReference type="NCBI Taxonomy" id="1828736"/>
    <lineage>
        <taxon>Bacteria</taxon>
        <taxon>Bacillati</taxon>
        <taxon>Cyanobacteriota</taxon>
        <taxon>Cyanophyceae</taxon>
        <taxon>Synechococcales</taxon>
        <taxon>Merismopediaceae</taxon>
        <taxon>Synechocystis</taxon>
    </lineage>
</organism>
<evidence type="ECO:0000259" key="1">
    <source>
        <dbReference type="Pfam" id="PF04230"/>
    </source>
</evidence>
<dbReference type="Pfam" id="PF04230">
    <property type="entry name" value="PS_pyruv_trans"/>
    <property type="match status" value="1"/>
</dbReference>